<feature type="region of interest" description="Disordered" evidence="7">
    <location>
        <begin position="256"/>
        <end position="331"/>
    </location>
</feature>
<dbReference type="Pfam" id="PF06424">
    <property type="entry name" value="PRP1_N"/>
    <property type="match status" value="1"/>
</dbReference>
<accession>A0A9Q8ZD67</accession>
<dbReference type="InterPro" id="IPR045075">
    <property type="entry name" value="Syf1-like"/>
</dbReference>
<feature type="region of interest" description="Disordered" evidence="7">
    <location>
        <begin position="344"/>
        <end position="365"/>
    </location>
</feature>
<dbReference type="InterPro" id="IPR003107">
    <property type="entry name" value="HAT"/>
</dbReference>
<keyword evidence="4" id="KW-0677">Repeat</keyword>
<dbReference type="InterPro" id="IPR011990">
    <property type="entry name" value="TPR-like_helical_dom_sf"/>
</dbReference>
<dbReference type="InterPro" id="IPR019734">
    <property type="entry name" value="TPR_rpt"/>
</dbReference>
<evidence type="ECO:0000256" key="5">
    <source>
        <dbReference type="ARBA" id="ARBA00023187"/>
    </source>
</evidence>
<dbReference type="Proteomes" id="UP001056012">
    <property type="component" value="Chromosome 5"/>
</dbReference>
<name>A0A9Q8ZD67_CURCL</name>
<dbReference type="SUPFAM" id="SSF48452">
    <property type="entry name" value="TPR-like"/>
    <property type="match status" value="4"/>
</dbReference>
<dbReference type="InterPro" id="IPR059164">
    <property type="entry name" value="HAT_PRP39_C"/>
</dbReference>
<feature type="compositionally biased region" description="Basic and acidic residues" evidence="7">
    <location>
        <begin position="268"/>
        <end position="279"/>
    </location>
</feature>
<dbReference type="Pfam" id="PF23241">
    <property type="entry name" value="HAT_PRP39_C"/>
    <property type="match status" value="1"/>
</dbReference>
<evidence type="ECO:0000256" key="1">
    <source>
        <dbReference type="ARBA" id="ARBA00004123"/>
    </source>
</evidence>
<evidence type="ECO:0000256" key="4">
    <source>
        <dbReference type="ARBA" id="ARBA00022737"/>
    </source>
</evidence>
<dbReference type="SMART" id="SM00386">
    <property type="entry name" value="HAT"/>
    <property type="match status" value="10"/>
</dbReference>
<dbReference type="GO" id="GO:0046540">
    <property type="term" value="C:U4/U6 x U5 tri-snRNP complex"/>
    <property type="evidence" value="ECO:0007669"/>
    <property type="project" value="TreeGrafter"/>
</dbReference>
<dbReference type="PANTHER" id="PTHR11246">
    <property type="entry name" value="PRE-MRNA SPLICING FACTOR"/>
    <property type="match status" value="1"/>
</dbReference>
<reference evidence="9" key="1">
    <citation type="submission" date="2021-12" db="EMBL/GenBank/DDBJ databases">
        <title>Curvularia clavata genome.</title>
        <authorList>
            <person name="Cao Y."/>
        </authorList>
    </citation>
    <scope>NUCLEOTIDE SEQUENCE</scope>
    <source>
        <strain evidence="9">Yc1106</strain>
    </source>
</reference>
<dbReference type="PANTHER" id="PTHR11246:SF1">
    <property type="entry name" value="PRE-MRNA-PROCESSING FACTOR 6"/>
    <property type="match status" value="1"/>
</dbReference>
<dbReference type="SMART" id="SM00028">
    <property type="entry name" value="TPR"/>
    <property type="match status" value="5"/>
</dbReference>
<evidence type="ECO:0000259" key="8">
    <source>
        <dbReference type="Pfam" id="PF06424"/>
    </source>
</evidence>
<dbReference type="Gene3D" id="1.25.40.10">
    <property type="entry name" value="Tetratricopeptide repeat domain"/>
    <property type="match status" value="3"/>
</dbReference>
<dbReference type="FunFam" id="1.25.40.10:FF:000256">
    <property type="entry name" value="Probable pre-mRNA splicing factor prp1"/>
    <property type="match status" value="1"/>
</dbReference>
<evidence type="ECO:0000256" key="3">
    <source>
        <dbReference type="ARBA" id="ARBA00022664"/>
    </source>
</evidence>
<keyword evidence="10" id="KW-1185">Reference proteome</keyword>
<organism evidence="9 10">
    <name type="scientific">Curvularia clavata</name>
    <dbReference type="NCBI Taxonomy" id="95742"/>
    <lineage>
        <taxon>Eukaryota</taxon>
        <taxon>Fungi</taxon>
        <taxon>Dikarya</taxon>
        <taxon>Ascomycota</taxon>
        <taxon>Pezizomycotina</taxon>
        <taxon>Dothideomycetes</taxon>
        <taxon>Pleosporomycetidae</taxon>
        <taxon>Pleosporales</taxon>
        <taxon>Pleosporineae</taxon>
        <taxon>Pleosporaceae</taxon>
        <taxon>Curvularia</taxon>
    </lineage>
</organism>
<dbReference type="VEuPathDB" id="FungiDB:yc1106_07285"/>
<dbReference type="OrthoDB" id="440128at2759"/>
<feature type="compositionally biased region" description="Basic and acidic residues" evidence="7">
    <location>
        <begin position="354"/>
        <end position="365"/>
    </location>
</feature>
<feature type="compositionally biased region" description="Polar residues" evidence="7">
    <location>
        <begin position="153"/>
        <end position="163"/>
    </location>
</feature>
<feature type="domain" description="PRP1 splicing factor N-terminal" evidence="8">
    <location>
        <begin position="241"/>
        <end position="402"/>
    </location>
</feature>
<feature type="region of interest" description="Disordered" evidence="7">
    <location>
        <begin position="138"/>
        <end position="215"/>
    </location>
</feature>
<keyword evidence="5" id="KW-0508">mRNA splicing</keyword>
<keyword evidence="6" id="KW-0539">Nucleus</keyword>
<dbReference type="GO" id="GO:0071013">
    <property type="term" value="C:catalytic step 2 spliceosome"/>
    <property type="evidence" value="ECO:0007669"/>
    <property type="project" value="TreeGrafter"/>
</dbReference>
<gene>
    <name evidence="9" type="ORF">yc1106_07285</name>
</gene>
<proteinExistence type="predicted"/>
<comment type="subunit">
    <text evidence="2">Associated with the spliceosome.</text>
</comment>
<evidence type="ECO:0000313" key="10">
    <source>
        <dbReference type="Proteomes" id="UP001056012"/>
    </source>
</evidence>
<dbReference type="Pfam" id="PF13432">
    <property type="entry name" value="TPR_16"/>
    <property type="match status" value="1"/>
</dbReference>
<evidence type="ECO:0000256" key="2">
    <source>
        <dbReference type="ARBA" id="ARBA00011524"/>
    </source>
</evidence>
<evidence type="ECO:0000256" key="6">
    <source>
        <dbReference type="ARBA" id="ARBA00023242"/>
    </source>
</evidence>
<keyword evidence="3" id="KW-0507">mRNA processing</keyword>
<dbReference type="AlphaFoldDB" id="A0A9Q8ZD67"/>
<evidence type="ECO:0000313" key="9">
    <source>
        <dbReference type="EMBL" id="USP80011.1"/>
    </source>
</evidence>
<feature type="compositionally biased region" description="Acidic residues" evidence="7">
    <location>
        <begin position="302"/>
        <end position="316"/>
    </location>
</feature>
<sequence length="1161" mass="129868">MPTWLVHGFRWPRAQIRIHIILQNLDDAAPEWLMAPATVACMVKNFKDQWPETMAQLPHLQLIEQYDPDDFTVKDQPYAYVCDIVHEVKLGVDVDEIRGNGLGDEQWAAIVELRDKVAPGEKLGWFVVVNGDVERWAPPLQDDDATPEASQLGRKSQTSSVLQLDTPLTPEPERPSTSRSLKKWFGGKLRKTKRQEQSTGLLPPSTQPTYPPQGSRTIFIESQNLENTANMSRRDFLSMPAPENYVAGLGRGATGFTTRSDLGPAREGPSEEQMKEMLAKRAASLGQAAPSAYGVTEKKEEDERDDDEDRFQDPDNEVGLFSSGMNYDKDDDEADRIYQEVDEKMDKRRRARREAREQKEREEYERNNPKIQLQFADLKRALGGVSEEEWAALPEVGDMTGKAKRAREARLANARSYAVPDSVISAASKSGELDTSIPTGDADGMTTNLASIGAAQLSALTVRLDSAASAPGTQTSTTSGTATSVDPKGYMTALSKKEAMGEEVPVEDINRARVLLESAVKTNIHNGPGYVALARLEEVAGKIHTAKKVIARGCELCPRSVVVWEEAIRLNRDNLHNAKIIAANGIKQNTKAVKLWQAAIELEQTPAARKKVTRQALDHNPQSVELWKTLINDTEELDAVRLLFAKATETVPLSEELWISYARVSEPEAAQQILNKARKAIPTSWAIWIHACRLQEELGKVEMLDTIMTRAVKSLIKENAMIKREEWIAQAEICEEQGDKGTATAIIKATIGWGLDEDDERRDVWLEDARSVLNRNKPETARAILGFAVAVFPYSTTIWHAFADLEKHHGTMDTLLSVLERAVNACPTSESLWLLYAREMWQSGDPEGARKVLGRSFEALPGNEMVYTRAVDFEVDAGNYEQARSFLQVARESAATDRIFMKSAVLERQLGNYETAIDICNQGLQSWPGSWKLHAIKGQIYEQLSKLPEAHEAFNIGTRAAPKAPVLYILLSRLQVKQGAIVKARSTLDRGRQQNPKSDQILLEQVRLERRQNNISAAQQLMAGALQQCPTSGLLWAEKIMHLEGRTQRKPRALEAIKKVEKDPLLFVVVARIFWAERRLDKAATWFVKAVTLDSDFGDAWIWYYKFLLQHGTEEKLQDTLAKVALAEPKHGEIWQSVAKDPKNARKSTEEILKIAVQVAE</sequence>
<dbReference type="EMBL" id="CP089278">
    <property type="protein sequence ID" value="USP80011.1"/>
    <property type="molecule type" value="Genomic_DNA"/>
</dbReference>
<dbReference type="GO" id="GO:0000244">
    <property type="term" value="P:spliceosomal tri-snRNP complex assembly"/>
    <property type="evidence" value="ECO:0007669"/>
    <property type="project" value="TreeGrafter"/>
</dbReference>
<comment type="subcellular location">
    <subcellularLocation>
        <location evidence="1">Nucleus</location>
    </subcellularLocation>
</comment>
<evidence type="ECO:0000256" key="7">
    <source>
        <dbReference type="SAM" id="MobiDB-lite"/>
    </source>
</evidence>
<dbReference type="InterPro" id="IPR010491">
    <property type="entry name" value="PRP1_N"/>
</dbReference>
<protein>
    <recommendedName>
        <fullName evidence="8">PRP1 splicing factor N-terminal domain-containing protein</fullName>
    </recommendedName>
</protein>